<keyword evidence="3" id="KW-1185">Reference proteome</keyword>
<dbReference type="AlphaFoldDB" id="F2IGJ4"/>
<dbReference type="RefSeq" id="WP_013685372.1">
    <property type="nucleotide sequence ID" value="NC_015321.1"/>
</dbReference>
<organism evidence="2 3">
    <name type="scientific">Fluviicola taffensis (strain DSM 16823 / NCIMB 13979 / RW262)</name>
    <dbReference type="NCBI Taxonomy" id="755732"/>
    <lineage>
        <taxon>Bacteria</taxon>
        <taxon>Pseudomonadati</taxon>
        <taxon>Bacteroidota</taxon>
        <taxon>Flavobacteriia</taxon>
        <taxon>Flavobacteriales</taxon>
        <taxon>Crocinitomicaceae</taxon>
        <taxon>Fluviicola</taxon>
    </lineage>
</organism>
<dbReference type="PANTHER" id="PTHR34585:SF22">
    <property type="entry name" value="HELIX-TURN-HELIX DOMAIN-CONTAINING PROTEIN"/>
    <property type="match status" value="1"/>
</dbReference>
<dbReference type="Pfam" id="PF12728">
    <property type="entry name" value="HTH_17"/>
    <property type="match status" value="1"/>
</dbReference>
<dbReference type="SUPFAM" id="SSF46955">
    <property type="entry name" value="Putative DNA-binding domain"/>
    <property type="match status" value="1"/>
</dbReference>
<sequence length="90" mass="10408">MNVITIESEAFQQIVKRLEAINEKLNKEKGTTPLSEVWMDNQDVCELLHISKRTLQHYRDSGKLPFSQIGAKIYYKASDIDAFLQSNYSK</sequence>
<dbReference type="eggNOG" id="COG0789">
    <property type="taxonomic scope" value="Bacteria"/>
</dbReference>
<dbReference type="InterPro" id="IPR041657">
    <property type="entry name" value="HTH_17"/>
</dbReference>
<evidence type="ECO:0000313" key="2">
    <source>
        <dbReference type="EMBL" id="AEA42600.1"/>
    </source>
</evidence>
<accession>F2IGJ4</accession>
<evidence type="ECO:0000313" key="3">
    <source>
        <dbReference type="Proteomes" id="UP000007463"/>
    </source>
</evidence>
<dbReference type="EMBL" id="CP002542">
    <property type="protein sequence ID" value="AEA42600.1"/>
    <property type="molecule type" value="Genomic_DNA"/>
</dbReference>
<reference evidence="3" key="2">
    <citation type="submission" date="2011-02" db="EMBL/GenBank/DDBJ databases">
        <title>The complete genome of Fluviicola taffensis DSM 16823.</title>
        <authorList>
            <consortium name="US DOE Joint Genome Institute (JGI-PGF)"/>
            <person name="Lucas S."/>
            <person name="Copeland A."/>
            <person name="Lapidus A."/>
            <person name="Bruce D."/>
            <person name="Goodwin L."/>
            <person name="Pitluck S."/>
            <person name="Kyrpides N."/>
            <person name="Mavromatis K."/>
            <person name="Ivanova N."/>
            <person name="Mikhailova N."/>
            <person name="Pagani I."/>
            <person name="Chertkov O."/>
            <person name="Detter J.C."/>
            <person name="Han C."/>
            <person name="Tapia R."/>
            <person name="Land M."/>
            <person name="Hauser L."/>
            <person name="Markowitz V."/>
            <person name="Cheng J.-F."/>
            <person name="Hugenholtz P."/>
            <person name="Woyke T."/>
            <person name="Wu D."/>
            <person name="Tindall B."/>
            <person name="Pomrenke H.G."/>
            <person name="Brambilla E."/>
            <person name="Klenk H.-P."/>
            <person name="Eisen J.A."/>
        </authorList>
    </citation>
    <scope>NUCLEOTIDE SEQUENCE [LARGE SCALE GENOMIC DNA]</scope>
    <source>
        <strain evidence="3">DSM 16823 / RW262 / RW262</strain>
    </source>
</reference>
<dbReference type="Proteomes" id="UP000007463">
    <property type="component" value="Chromosome"/>
</dbReference>
<evidence type="ECO:0000259" key="1">
    <source>
        <dbReference type="Pfam" id="PF12728"/>
    </source>
</evidence>
<name>F2IGJ4_FLUTR</name>
<dbReference type="STRING" id="755732.Fluta_0596"/>
<reference evidence="2 3" key="1">
    <citation type="journal article" date="2011" name="Stand. Genomic Sci.">
        <title>Complete genome sequence of the gliding freshwater bacterium Fluviicola taffensis type strain (RW262).</title>
        <authorList>
            <person name="Woyke T."/>
            <person name="Chertkov O."/>
            <person name="Lapidus A."/>
            <person name="Nolan M."/>
            <person name="Lucas S."/>
            <person name="Del Rio T.G."/>
            <person name="Tice H."/>
            <person name="Cheng J.F."/>
            <person name="Tapia R."/>
            <person name="Han C."/>
            <person name="Goodwin L."/>
            <person name="Pitluck S."/>
            <person name="Liolios K."/>
            <person name="Pagani I."/>
            <person name="Ivanova N."/>
            <person name="Huntemann M."/>
            <person name="Mavromatis K."/>
            <person name="Mikhailova N."/>
            <person name="Pati A."/>
            <person name="Chen A."/>
            <person name="Palaniappan K."/>
            <person name="Land M."/>
            <person name="Hauser L."/>
            <person name="Brambilla E.M."/>
            <person name="Rohde M."/>
            <person name="Mwirichia R."/>
            <person name="Sikorski J."/>
            <person name="Tindall B.J."/>
            <person name="Goker M."/>
            <person name="Bristow J."/>
            <person name="Eisen J.A."/>
            <person name="Markowitz V."/>
            <person name="Hugenholtz P."/>
            <person name="Klenk H.P."/>
            <person name="Kyrpides N.C."/>
        </authorList>
    </citation>
    <scope>NUCLEOTIDE SEQUENCE [LARGE SCALE GENOMIC DNA]</scope>
    <source>
        <strain evidence="3">DSM 16823 / RW262 / RW262</strain>
    </source>
</reference>
<dbReference type="OrthoDB" id="1524679at2"/>
<feature type="domain" description="Helix-turn-helix" evidence="1">
    <location>
        <begin position="38"/>
        <end position="87"/>
    </location>
</feature>
<dbReference type="PANTHER" id="PTHR34585">
    <property type="match status" value="1"/>
</dbReference>
<dbReference type="KEGG" id="fte:Fluta_0596"/>
<proteinExistence type="predicted"/>
<protein>
    <recommendedName>
        <fullName evidence="1">Helix-turn-helix domain-containing protein</fullName>
    </recommendedName>
</protein>
<dbReference type="InterPro" id="IPR009061">
    <property type="entry name" value="DNA-bd_dom_put_sf"/>
</dbReference>
<dbReference type="HOGENOM" id="CLU_133781_1_2_10"/>
<gene>
    <name evidence="2" type="ordered locus">Fluta_0596</name>
</gene>